<dbReference type="RefSeq" id="XP_001712275.1">
    <property type="nucleotide sequence ID" value="XM_001712223.1"/>
</dbReference>
<evidence type="ECO:0000256" key="1">
    <source>
        <dbReference type="SAM" id="Phobius"/>
    </source>
</evidence>
<dbReference type="GeneID" id="5739736"/>
<keyword evidence="1" id="KW-1133">Transmembrane helix</keyword>
<keyword evidence="2" id="KW-0542">Nucleomorph</keyword>
<organism evidence="2 3">
    <name type="scientific">Hemiselmis andersenii</name>
    <name type="common">Cryptophyte alga</name>
    <dbReference type="NCBI Taxonomy" id="464988"/>
    <lineage>
        <taxon>Eukaryota</taxon>
        <taxon>Cryptophyceae</taxon>
        <taxon>Cryptomonadales</taxon>
        <taxon>Hemiselmidaceae</taxon>
        <taxon>Hemiselmis</taxon>
    </lineage>
</organism>
<keyword evidence="1" id="KW-0812">Transmembrane</keyword>
<dbReference type="EMBL" id="CP000881">
    <property type="protein sequence ID" value="ABW97950.1"/>
    <property type="molecule type" value="Genomic_DNA"/>
</dbReference>
<reference evidence="2 3" key="1">
    <citation type="journal article" date="2007" name="Proc. Natl. Acad. Sci. U.S.A.">
        <title>Nucleomorph genome of Hemiselmis andersenii reveals complete intron loss and compaction as a driver of protein structure and function.</title>
        <authorList>
            <person name="Lane C.E."/>
            <person name="van den Heuvel K."/>
            <person name="Kozera C."/>
            <person name="Curtis B.A."/>
            <person name="Parsons B.J."/>
            <person name="Bowman S."/>
            <person name="Archibald J.M."/>
        </authorList>
    </citation>
    <scope>NUCLEOTIDE SEQUENCE [LARGE SCALE GENOMIC DNA]</scope>
    <source>
        <strain evidence="2 3">CCMP644</strain>
    </source>
</reference>
<evidence type="ECO:0000313" key="3">
    <source>
        <dbReference type="Proteomes" id="UP000243127"/>
    </source>
</evidence>
<feature type="transmembrane region" description="Helical" evidence="1">
    <location>
        <begin position="83"/>
        <end position="101"/>
    </location>
</feature>
<feature type="transmembrane region" description="Helical" evidence="1">
    <location>
        <begin position="52"/>
        <end position="71"/>
    </location>
</feature>
<dbReference type="AlphaFoldDB" id="A9BKB7"/>
<proteinExistence type="predicted"/>
<accession>A9BKB7</accession>
<name>A9BKB7_HEMAN</name>
<gene>
    <name evidence="2" type="ORF">HAN_1g110</name>
</gene>
<protein>
    <submittedName>
        <fullName evidence="2">Uncharacterized protein</fullName>
    </submittedName>
</protein>
<sequence>MKKTNQKKKLKIISKDLTVKKIFHNLSFGTSLKLNSSTIEISIFLFLKSRNLLKFFFCFFWKFIVCLQLALLIKEEISHYNNILRFFFVFLCKKHFNNFIISRIKYKKIEIISQKIMKVINRFTLKNANFMLNMKDTVGFFDILLFPNGNTPLKNQIFKLSKKFLFKENLNALSYLYKMFGKKCLESGKFWLTVEKNCKTATLKWWRILNTREAELEFYEQNFILIFSSSKFKNNKYLK</sequence>
<evidence type="ECO:0000313" key="2">
    <source>
        <dbReference type="EMBL" id="ABW97950.1"/>
    </source>
</evidence>
<geneLocation type="nucleomorph" evidence="2"/>
<dbReference type="Proteomes" id="UP000243127">
    <property type="component" value="Nucleomorph 1"/>
</dbReference>
<keyword evidence="1" id="KW-0472">Membrane</keyword>